<evidence type="ECO:0000256" key="1">
    <source>
        <dbReference type="SAM" id="MobiDB-lite"/>
    </source>
</evidence>
<sequence length="62" mass="6814">EKQNNCSTREKSSQGKANPTDSNPPKFLSNSFESKGAISRSMLIPNKSCWSISSMGGKNYTR</sequence>
<accession>A0A8R7PNV7</accession>
<feature type="compositionally biased region" description="Polar residues" evidence="1">
    <location>
        <begin position="14"/>
        <end position="33"/>
    </location>
</feature>
<dbReference type="AlphaFoldDB" id="A0A8R7PNV7"/>
<dbReference type="EnsemblPlants" id="TuG1812G0300001340.01.T01">
    <property type="protein sequence ID" value="TuG1812G0300001340.01.T01.cds267305"/>
    <property type="gene ID" value="TuG1812G0300001340.01"/>
</dbReference>
<name>A0A8R7PNV7_TRIUA</name>
<evidence type="ECO:0000313" key="3">
    <source>
        <dbReference type="Proteomes" id="UP000015106"/>
    </source>
</evidence>
<dbReference type="Proteomes" id="UP000015106">
    <property type="component" value="Chromosome 3"/>
</dbReference>
<protein>
    <submittedName>
        <fullName evidence="2">Uncharacterized protein</fullName>
    </submittedName>
</protein>
<feature type="compositionally biased region" description="Basic and acidic residues" evidence="1">
    <location>
        <begin position="1"/>
        <end position="13"/>
    </location>
</feature>
<organism evidence="2 3">
    <name type="scientific">Triticum urartu</name>
    <name type="common">Red wild einkorn</name>
    <name type="synonym">Crithodium urartu</name>
    <dbReference type="NCBI Taxonomy" id="4572"/>
    <lineage>
        <taxon>Eukaryota</taxon>
        <taxon>Viridiplantae</taxon>
        <taxon>Streptophyta</taxon>
        <taxon>Embryophyta</taxon>
        <taxon>Tracheophyta</taxon>
        <taxon>Spermatophyta</taxon>
        <taxon>Magnoliopsida</taxon>
        <taxon>Liliopsida</taxon>
        <taxon>Poales</taxon>
        <taxon>Poaceae</taxon>
        <taxon>BOP clade</taxon>
        <taxon>Pooideae</taxon>
        <taxon>Triticodae</taxon>
        <taxon>Triticeae</taxon>
        <taxon>Triticinae</taxon>
        <taxon>Triticum</taxon>
    </lineage>
</organism>
<keyword evidence="3" id="KW-1185">Reference proteome</keyword>
<dbReference type="Gramene" id="TuG1812G0300001340.01.T01">
    <property type="protein sequence ID" value="TuG1812G0300001340.01.T01.cds267305"/>
    <property type="gene ID" value="TuG1812G0300001340.01"/>
</dbReference>
<reference evidence="2" key="3">
    <citation type="submission" date="2022-06" db="UniProtKB">
        <authorList>
            <consortium name="EnsemblPlants"/>
        </authorList>
    </citation>
    <scope>IDENTIFICATION</scope>
</reference>
<reference evidence="2" key="2">
    <citation type="submission" date="2018-03" db="EMBL/GenBank/DDBJ databases">
        <title>The Triticum urartu genome reveals the dynamic nature of wheat genome evolution.</title>
        <authorList>
            <person name="Ling H."/>
            <person name="Ma B."/>
            <person name="Shi X."/>
            <person name="Liu H."/>
            <person name="Dong L."/>
            <person name="Sun H."/>
            <person name="Cao Y."/>
            <person name="Gao Q."/>
            <person name="Zheng S."/>
            <person name="Li Y."/>
            <person name="Yu Y."/>
            <person name="Du H."/>
            <person name="Qi M."/>
            <person name="Li Y."/>
            <person name="Yu H."/>
            <person name="Cui Y."/>
            <person name="Wang N."/>
            <person name="Chen C."/>
            <person name="Wu H."/>
            <person name="Zhao Y."/>
            <person name="Zhang J."/>
            <person name="Li Y."/>
            <person name="Zhou W."/>
            <person name="Zhang B."/>
            <person name="Hu W."/>
            <person name="Eijk M."/>
            <person name="Tang J."/>
            <person name="Witsenboer H."/>
            <person name="Zhao S."/>
            <person name="Li Z."/>
            <person name="Zhang A."/>
            <person name="Wang D."/>
            <person name="Liang C."/>
        </authorList>
    </citation>
    <scope>NUCLEOTIDE SEQUENCE [LARGE SCALE GENOMIC DNA]</scope>
    <source>
        <strain evidence="2">cv. G1812</strain>
    </source>
</reference>
<feature type="region of interest" description="Disordered" evidence="1">
    <location>
        <begin position="1"/>
        <end position="33"/>
    </location>
</feature>
<evidence type="ECO:0000313" key="2">
    <source>
        <dbReference type="EnsemblPlants" id="TuG1812G0300001340.01.T01.cds267305"/>
    </source>
</evidence>
<reference evidence="3" key="1">
    <citation type="journal article" date="2013" name="Nature">
        <title>Draft genome of the wheat A-genome progenitor Triticum urartu.</title>
        <authorList>
            <person name="Ling H.Q."/>
            <person name="Zhao S."/>
            <person name="Liu D."/>
            <person name="Wang J."/>
            <person name="Sun H."/>
            <person name="Zhang C."/>
            <person name="Fan H."/>
            <person name="Li D."/>
            <person name="Dong L."/>
            <person name="Tao Y."/>
            <person name="Gao C."/>
            <person name="Wu H."/>
            <person name="Li Y."/>
            <person name="Cui Y."/>
            <person name="Guo X."/>
            <person name="Zheng S."/>
            <person name="Wang B."/>
            <person name="Yu K."/>
            <person name="Liang Q."/>
            <person name="Yang W."/>
            <person name="Lou X."/>
            <person name="Chen J."/>
            <person name="Feng M."/>
            <person name="Jian J."/>
            <person name="Zhang X."/>
            <person name="Luo G."/>
            <person name="Jiang Y."/>
            <person name="Liu J."/>
            <person name="Wang Z."/>
            <person name="Sha Y."/>
            <person name="Zhang B."/>
            <person name="Wu H."/>
            <person name="Tang D."/>
            <person name="Shen Q."/>
            <person name="Xue P."/>
            <person name="Zou S."/>
            <person name="Wang X."/>
            <person name="Liu X."/>
            <person name="Wang F."/>
            <person name="Yang Y."/>
            <person name="An X."/>
            <person name="Dong Z."/>
            <person name="Zhang K."/>
            <person name="Zhang X."/>
            <person name="Luo M.C."/>
            <person name="Dvorak J."/>
            <person name="Tong Y."/>
            <person name="Wang J."/>
            <person name="Yang H."/>
            <person name="Li Z."/>
            <person name="Wang D."/>
            <person name="Zhang A."/>
            <person name="Wang J."/>
        </authorList>
    </citation>
    <scope>NUCLEOTIDE SEQUENCE</scope>
    <source>
        <strain evidence="3">cv. G1812</strain>
    </source>
</reference>
<proteinExistence type="predicted"/>